<reference evidence="3" key="1">
    <citation type="submission" date="2009-02" db="EMBL/GenBank/DDBJ databases">
        <title>The Genome Sequence of Shigella sp. D9.</title>
        <authorList>
            <consortium name="The Broad Institute Genome Sequencing Platform"/>
            <person name="Ward D."/>
            <person name="Young S.K."/>
            <person name="Kodira C.D."/>
            <person name="Zeng Q."/>
            <person name="Koehrsen M."/>
            <person name="Alvarado L."/>
            <person name="Berlin A."/>
            <person name="Borenstein D."/>
            <person name="Chen Z."/>
            <person name="Engels R."/>
            <person name="Freedman E."/>
            <person name="Gellesch M."/>
            <person name="Goldberg J."/>
            <person name="Griggs A."/>
            <person name="Gujja S."/>
            <person name="Heiman D."/>
            <person name="Hepburn T."/>
            <person name="Howarth C."/>
            <person name="Jen D."/>
            <person name="Larson L."/>
            <person name="Lewis B."/>
            <person name="Mehta T."/>
            <person name="Park D."/>
            <person name="Pearson M."/>
            <person name="Roberts A."/>
            <person name="Saif S."/>
            <person name="Shea T."/>
            <person name="Shenoy N."/>
            <person name="Sisk P."/>
            <person name="Stolte C."/>
            <person name="Sykes S."/>
            <person name="Walk T."/>
            <person name="White J."/>
            <person name="Yandava C."/>
            <person name="Allen-Vercoe E."/>
            <person name="Strauss J."/>
            <person name="Sibley C."/>
            <person name="White A."/>
            <person name="Ambrose C."/>
            <person name="Lander E."/>
            <person name="Nusbaum C."/>
            <person name="Galagan J."/>
            <person name="Birren B."/>
        </authorList>
    </citation>
    <scope>NUCLEOTIDE SEQUENCE [LARGE SCALE GENOMIC DNA]</scope>
    <source>
        <strain evidence="3">D11</strain>
    </source>
</reference>
<dbReference type="EMBL" id="ACDS02000106">
    <property type="protein sequence ID" value="KMV75846.1"/>
    <property type="molecule type" value="Genomic_DNA"/>
</dbReference>
<proteinExistence type="predicted"/>
<comment type="caution">
    <text evidence="2">The sequence shown here is derived from an EMBL/GenBank/DDBJ whole genome shotgun (WGS) entry which is preliminary data.</text>
</comment>
<dbReference type="PANTHER" id="PTHR48050">
    <property type="entry name" value="STEROL 3-BETA-GLUCOSYLTRANSFERASE"/>
    <property type="match status" value="1"/>
</dbReference>
<sequence length="425" mass="49631">MDTYKEKFKLAVVAPPFSGHLYPILELVLPLLKEKDKYDICVYTGFQKEEVIKKLGFSVKVLLSDKPTAFEKISDTDRQTNPWIAYKQFKENMGLMPEVIKEIEDFFTENKPDIVLADFIAVPVGFVCRKLNIPWITSIPTPFAIENKTTTPAYVGGLYPRNNFFFKLRDKLARSLVRNFKRLVCFILRKQLKELNFTLYNEKGEENIYSPYSILGLGMKELEFRDDFPSQFLWAGPCCSSLFKDSVRFEADKNFEKTIFLTNGTHLKWAKKLIIDIARELSQKYPQYLFVVSLGSYLEREKKIIKEHNLYIYHYLDYDEILPKVDYIIHHGGAGILYSCVKYNKPAVIIPHDYDQFDYGVRADLAEIAFVAKLKSRKSILKAFDKMLQKEKWDNLEKLSKIFNNYLPSELLKKEIDRILKGGEQ</sequence>
<dbReference type="SUPFAM" id="SSF53756">
    <property type="entry name" value="UDP-Glycosyltransferase/glycogen phosphorylase"/>
    <property type="match status" value="1"/>
</dbReference>
<gene>
    <name evidence="2" type="ORF">PSAG_04783</name>
</gene>
<evidence type="ECO:0000313" key="3">
    <source>
        <dbReference type="Proteomes" id="UP000004650"/>
    </source>
</evidence>
<name>A0A0K9CNP6_9FUSO</name>
<dbReference type="CDD" id="cd03784">
    <property type="entry name" value="GT1_Gtf-like"/>
    <property type="match status" value="1"/>
</dbReference>
<dbReference type="InterPro" id="IPR002213">
    <property type="entry name" value="UDP_glucos_trans"/>
</dbReference>
<dbReference type="Proteomes" id="UP000004650">
    <property type="component" value="Unassembled WGS sequence"/>
</dbReference>
<dbReference type="GO" id="GO:0016758">
    <property type="term" value="F:hexosyltransferase activity"/>
    <property type="evidence" value="ECO:0007669"/>
    <property type="project" value="InterPro"/>
</dbReference>
<accession>A0A0K9CNP6</accession>
<dbReference type="AlphaFoldDB" id="A0A0K9CNP6"/>
<dbReference type="GO" id="GO:0008194">
    <property type="term" value="F:UDP-glycosyltransferase activity"/>
    <property type="evidence" value="ECO:0007669"/>
    <property type="project" value="InterPro"/>
</dbReference>
<dbReference type="InterPro" id="IPR007235">
    <property type="entry name" value="Glyco_trans_28_C"/>
</dbReference>
<organism evidence="2 3">
    <name type="scientific">Fusobacterium animalis D11</name>
    <dbReference type="NCBI Taxonomy" id="556264"/>
    <lineage>
        <taxon>Bacteria</taxon>
        <taxon>Fusobacteriati</taxon>
        <taxon>Fusobacteriota</taxon>
        <taxon>Fusobacteriia</taxon>
        <taxon>Fusobacteriales</taxon>
        <taxon>Fusobacteriaceae</taxon>
        <taxon>Fusobacterium</taxon>
    </lineage>
</organism>
<dbReference type="GO" id="GO:0017000">
    <property type="term" value="P:antibiotic biosynthetic process"/>
    <property type="evidence" value="ECO:0007669"/>
    <property type="project" value="UniProtKB-ARBA"/>
</dbReference>
<dbReference type="Gene3D" id="3.40.50.2000">
    <property type="entry name" value="Glycogen Phosphorylase B"/>
    <property type="match status" value="2"/>
</dbReference>
<protein>
    <recommendedName>
        <fullName evidence="1">Glycosyl transferase family 28 C-terminal domain-containing protein</fullName>
    </recommendedName>
</protein>
<dbReference type="Pfam" id="PF04101">
    <property type="entry name" value="Glyco_tran_28_C"/>
    <property type="match status" value="1"/>
</dbReference>
<dbReference type="PANTHER" id="PTHR48050:SF13">
    <property type="entry name" value="STEROL 3-BETA-GLUCOSYLTRANSFERASE UGT80A2"/>
    <property type="match status" value="1"/>
</dbReference>
<reference evidence="2 3" key="2">
    <citation type="submission" date="2013-10" db="EMBL/GenBank/DDBJ databases">
        <title>The Genome Sequence of Fusobacterium nucleatum subsp. animalis D11.</title>
        <authorList>
            <consortium name="The Broad Institute Genomics Platform"/>
            <person name="Earl A."/>
            <person name="Ward D."/>
            <person name="Feldgarden M."/>
            <person name="Gevers D."/>
            <person name="Kostic A."/>
            <person name="Garrett W."/>
            <person name="Young S.K."/>
            <person name="Zeng Q."/>
            <person name="Gargeya S."/>
            <person name="Fitzgerald M."/>
            <person name="Abouelleil A."/>
            <person name="Alvarado L."/>
            <person name="Berlin A.M."/>
            <person name="Chapman S.B."/>
            <person name="Gainer-Dewar J."/>
            <person name="Goldberg J."/>
            <person name="Gnerre S."/>
            <person name="Griggs A."/>
            <person name="Gujja S."/>
            <person name="Hansen M."/>
            <person name="Howarth C."/>
            <person name="Imamovic A."/>
            <person name="Ireland A."/>
            <person name="Larimer J."/>
            <person name="McCowan C."/>
            <person name="Murphy C."/>
            <person name="Pearson M."/>
            <person name="Poon T.W."/>
            <person name="Priest M."/>
            <person name="Roberts A."/>
            <person name="Saif S."/>
            <person name="Shea T."/>
            <person name="Sykes S."/>
            <person name="Wortman J."/>
            <person name="Nusbaum C."/>
            <person name="Birren B."/>
        </authorList>
    </citation>
    <scope>NUCLEOTIDE SEQUENCE [LARGE SCALE GENOMIC DNA]</scope>
    <source>
        <strain evidence="2 3">D11</strain>
    </source>
</reference>
<feature type="domain" description="Glycosyl transferase family 28 C-terminal" evidence="1">
    <location>
        <begin position="259"/>
        <end position="356"/>
    </location>
</feature>
<evidence type="ECO:0000313" key="2">
    <source>
        <dbReference type="EMBL" id="KMV75846.1"/>
    </source>
</evidence>
<evidence type="ECO:0000259" key="1">
    <source>
        <dbReference type="Pfam" id="PF04101"/>
    </source>
</evidence>
<dbReference type="InterPro" id="IPR050426">
    <property type="entry name" value="Glycosyltransferase_28"/>
</dbReference>